<organism evidence="1 2">
    <name type="scientific">Kipferlia bialata</name>
    <dbReference type="NCBI Taxonomy" id="797122"/>
    <lineage>
        <taxon>Eukaryota</taxon>
        <taxon>Metamonada</taxon>
        <taxon>Carpediemonas-like organisms</taxon>
        <taxon>Kipferlia</taxon>
    </lineage>
</organism>
<evidence type="ECO:0000313" key="1">
    <source>
        <dbReference type="EMBL" id="GCA64432.1"/>
    </source>
</evidence>
<evidence type="ECO:0000313" key="2">
    <source>
        <dbReference type="Proteomes" id="UP000265618"/>
    </source>
</evidence>
<name>A0A391PA07_9EUKA</name>
<comment type="caution">
    <text evidence="1">The sequence shown here is derived from an EMBL/GenBank/DDBJ whole genome shotgun (WGS) entry which is preliminary data.</text>
</comment>
<dbReference type="EMBL" id="BDIP01007216">
    <property type="protein sequence ID" value="GCA64432.1"/>
    <property type="molecule type" value="Genomic_DNA"/>
</dbReference>
<proteinExistence type="predicted"/>
<sequence>MERYSNIVSEILGADAEVAAQVDIEREWLRTVLGSVPSAMDLDAEAVCTRVKEIEETTRHDIVALIQALSETAGEDDSTVKRFVHLGLTSQVRSNT</sequence>
<dbReference type="InterPro" id="IPR024083">
    <property type="entry name" value="Fumarase/histidase_N"/>
</dbReference>
<gene>
    <name evidence="1" type="ORF">KIPB_014251</name>
</gene>
<dbReference type="InterPro" id="IPR008948">
    <property type="entry name" value="L-Aspartase-like"/>
</dbReference>
<keyword evidence="2" id="KW-1185">Reference proteome</keyword>
<reference evidence="1 2" key="1">
    <citation type="journal article" date="2018" name="PLoS ONE">
        <title>The draft genome of Kipferlia bialata reveals reductive genome evolution in fornicate parasites.</title>
        <authorList>
            <person name="Tanifuji G."/>
            <person name="Takabayashi S."/>
            <person name="Kume K."/>
            <person name="Takagi M."/>
            <person name="Nakayama T."/>
            <person name="Kamikawa R."/>
            <person name="Inagaki Y."/>
            <person name="Hashimoto T."/>
        </authorList>
    </citation>
    <scope>NUCLEOTIDE SEQUENCE [LARGE SCALE GENOMIC DNA]</scope>
    <source>
        <strain evidence="1">NY0173</strain>
    </source>
</reference>
<dbReference type="GO" id="GO:0003824">
    <property type="term" value="F:catalytic activity"/>
    <property type="evidence" value="ECO:0007669"/>
    <property type="project" value="InterPro"/>
</dbReference>
<dbReference type="SUPFAM" id="SSF48557">
    <property type="entry name" value="L-aspartase-like"/>
    <property type="match status" value="1"/>
</dbReference>
<protein>
    <submittedName>
        <fullName evidence="1">Uncharacterized protein</fullName>
    </submittedName>
</protein>
<dbReference type="Proteomes" id="UP000265618">
    <property type="component" value="Unassembled WGS sequence"/>
</dbReference>
<dbReference type="Gene3D" id="1.10.275.10">
    <property type="entry name" value="Fumarase/aspartase (N-terminal domain)"/>
    <property type="match status" value="1"/>
</dbReference>
<accession>A0A391PA07</accession>
<dbReference type="AlphaFoldDB" id="A0A391PA07"/>